<dbReference type="EMBL" id="DLYI01000302">
    <property type="protein sequence ID" value="HAC30482.1"/>
    <property type="molecule type" value="Genomic_DNA"/>
</dbReference>
<evidence type="ECO:0000313" key="2">
    <source>
        <dbReference type="Proteomes" id="UP000261325"/>
    </source>
</evidence>
<gene>
    <name evidence="1" type="ORF">DCF82_22150</name>
</gene>
<comment type="caution">
    <text evidence="1">The sequence shown here is derived from an EMBL/GenBank/DDBJ whole genome shotgun (WGS) entry which is preliminary data.</text>
</comment>
<dbReference type="AlphaFoldDB" id="A0A3D2ZEU2"/>
<reference evidence="1 2" key="1">
    <citation type="journal article" date="2018" name="Nat. Biotechnol.">
        <title>A standardized bacterial taxonomy based on genome phylogeny substantially revises the tree of life.</title>
        <authorList>
            <person name="Parks D.H."/>
            <person name="Chuvochina M."/>
            <person name="Waite D.W."/>
            <person name="Rinke C."/>
            <person name="Skarshewski A."/>
            <person name="Chaumeil P.A."/>
            <person name="Hugenholtz P."/>
        </authorList>
    </citation>
    <scope>NUCLEOTIDE SEQUENCE [LARGE SCALE GENOMIC DNA]</scope>
    <source>
        <strain evidence="1">UBA9049</strain>
    </source>
</reference>
<name>A0A3D2ZEU2_MARNT</name>
<proteinExistence type="predicted"/>
<protein>
    <submittedName>
        <fullName evidence="1">Uncharacterized protein</fullName>
    </submittedName>
</protein>
<accession>A0A3D2ZEU2</accession>
<sequence>MCSEGWLRHTQCFQQVIHPDGELTLLENNGQDLTGAVTIEPIAEY</sequence>
<evidence type="ECO:0000313" key="1">
    <source>
        <dbReference type="EMBL" id="HAC30482.1"/>
    </source>
</evidence>
<dbReference type="Proteomes" id="UP000261325">
    <property type="component" value="Unassembled WGS sequence"/>
</dbReference>
<organism evidence="1 2">
    <name type="scientific">Marinobacter nauticus</name>
    <name type="common">Marinobacter hydrocarbonoclasticus</name>
    <name type="synonym">Marinobacter aquaeolei</name>
    <dbReference type="NCBI Taxonomy" id="2743"/>
    <lineage>
        <taxon>Bacteria</taxon>
        <taxon>Pseudomonadati</taxon>
        <taxon>Pseudomonadota</taxon>
        <taxon>Gammaproteobacteria</taxon>
        <taxon>Pseudomonadales</taxon>
        <taxon>Marinobacteraceae</taxon>
        <taxon>Marinobacter</taxon>
    </lineage>
</organism>